<protein>
    <submittedName>
        <fullName evidence="1">Uncharacterized protein</fullName>
    </submittedName>
</protein>
<evidence type="ECO:0000313" key="2">
    <source>
        <dbReference type="Proteomes" id="UP000005237"/>
    </source>
</evidence>
<dbReference type="EnsemblMetazoa" id="CJA42113.1">
    <property type="protein sequence ID" value="CJA42113.1"/>
    <property type="gene ID" value="WBGene00217961"/>
</dbReference>
<evidence type="ECO:0000313" key="1">
    <source>
        <dbReference type="EnsemblMetazoa" id="CJA42113.1"/>
    </source>
</evidence>
<dbReference type="AlphaFoldDB" id="A0A8R1EU76"/>
<reference evidence="1" key="2">
    <citation type="submission" date="2022-06" db="UniProtKB">
        <authorList>
            <consortium name="EnsemblMetazoa"/>
        </authorList>
    </citation>
    <scope>IDENTIFICATION</scope>
    <source>
        <strain evidence="1">DF5081</strain>
    </source>
</reference>
<sequence>MQIFKQACWAVLRRLLTQPIGDFVRTLRKNVFSVAQPNRMGRGMDTYRILYGSTRPPVEGAWVAGLVEDEKNMKGVWIHGRMEAYLLRYGSMCPRGGRVKLRRN</sequence>
<name>A0A8R1EU76_CAEJA</name>
<proteinExistence type="predicted"/>
<reference evidence="2" key="1">
    <citation type="submission" date="2010-08" db="EMBL/GenBank/DDBJ databases">
        <authorList>
            <consortium name="Caenorhabditis japonica Sequencing Consortium"/>
            <person name="Wilson R.K."/>
        </authorList>
    </citation>
    <scope>NUCLEOTIDE SEQUENCE [LARGE SCALE GENOMIC DNA]</scope>
    <source>
        <strain evidence="2">DF5081</strain>
    </source>
</reference>
<dbReference type="Proteomes" id="UP000005237">
    <property type="component" value="Unassembled WGS sequence"/>
</dbReference>
<keyword evidence="2" id="KW-1185">Reference proteome</keyword>
<accession>A0A8R1EU76</accession>
<organism evidence="1 2">
    <name type="scientific">Caenorhabditis japonica</name>
    <dbReference type="NCBI Taxonomy" id="281687"/>
    <lineage>
        <taxon>Eukaryota</taxon>
        <taxon>Metazoa</taxon>
        <taxon>Ecdysozoa</taxon>
        <taxon>Nematoda</taxon>
        <taxon>Chromadorea</taxon>
        <taxon>Rhabditida</taxon>
        <taxon>Rhabditina</taxon>
        <taxon>Rhabditomorpha</taxon>
        <taxon>Rhabditoidea</taxon>
        <taxon>Rhabditidae</taxon>
        <taxon>Peloderinae</taxon>
        <taxon>Caenorhabditis</taxon>
    </lineage>
</organism>